<keyword evidence="2" id="KW-1185">Reference proteome</keyword>
<comment type="caution">
    <text evidence="1">The sequence shown here is derived from an EMBL/GenBank/DDBJ whole genome shotgun (WGS) entry which is preliminary data.</text>
</comment>
<sequence length="81" mass="9481">MKFAKNYYIKFERFRSVCIVHPPATFCGEGIEVPVEDIIYTQNSYLPIVDYSDCNLSIENIGWDIFCRFLKYLAEFLIPAT</sequence>
<evidence type="ECO:0000313" key="1">
    <source>
        <dbReference type="EMBL" id="CAG8568684.1"/>
    </source>
</evidence>
<evidence type="ECO:0000313" key="2">
    <source>
        <dbReference type="Proteomes" id="UP000789570"/>
    </source>
</evidence>
<protein>
    <submittedName>
        <fullName evidence="1">16306_t:CDS:1</fullName>
    </submittedName>
</protein>
<name>A0A9N9BK85_9GLOM</name>
<accession>A0A9N9BK85</accession>
<organism evidence="1 2">
    <name type="scientific">Funneliformis caledonium</name>
    <dbReference type="NCBI Taxonomy" id="1117310"/>
    <lineage>
        <taxon>Eukaryota</taxon>
        <taxon>Fungi</taxon>
        <taxon>Fungi incertae sedis</taxon>
        <taxon>Mucoromycota</taxon>
        <taxon>Glomeromycotina</taxon>
        <taxon>Glomeromycetes</taxon>
        <taxon>Glomerales</taxon>
        <taxon>Glomeraceae</taxon>
        <taxon>Funneliformis</taxon>
    </lineage>
</organism>
<dbReference type="AlphaFoldDB" id="A0A9N9BK85"/>
<dbReference type="Proteomes" id="UP000789570">
    <property type="component" value="Unassembled WGS sequence"/>
</dbReference>
<reference evidence="1" key="1">
    <citation type="submission" date="2021-06" db="EMBL/GenBank/DDBJ databases">
        <authorList>
            <person name="Kallberg Y."/>
            <person name="Tangrot J."/>
            <person name="Rosling A."/>
        </authorList>
    </citation>
    <scope>NUCLEOTIDE SEQUENCE</scope>
    <source>
        <strain evidence="1">UK204</strain>
    </source>
</reference>
<dbReference type="EMBL" id="CAJVPQ010001768">
    <property type="protein sequence ID" value="CAG8568684.1"/>
    <property type="molecule type" value="Genomic_DNA"/>
</dbReference>
<proteinExistence type="predicted"/>
<gene>
    <name evidence="1" type="ORF">FCALED_LOCUS6982</name>
</gene>